<organism evidence="1 2">
    <name type="scientific">Solea senegalensis</name>
    <name type="common">Senegalese sole</name>
    <dbReference type="NCBI Taxonomy" id="28829"/>
    <lineage>
        <taxon>Eukaryota</taxon>
        <taxon>Metazoa</taxon>
        <taxon>Chordata</taxon>
        <taxon>Craniata</taxon>
        <taxon>Vertebrata</taxon>
        <taxon>Euteleostomi</taxon>
        <taxon>Actinopterygii</taxon>
        <taxon>Neopterygii</taxon>
        <taxon>Teleostei</taxon>
        <taxon>Neoteleostei</taxon>
        <taxon>Acanthomorphata</taxon>
        <taxon>Carangaria</taxon>
        <taxon>Pleuronectiformes</taxon>
        <taxon>Pleuronectoidei</taxon>
        <taxon>Soleidae</taxon>
        <taxon>Solea</taxon>
    </lineage>
</organism>
<reference evidence="1 2" key="1">
    <citation type="journal article" date="2021" name="Sci. Rep.">
        <title>Chromosome anchoring in Senegalese sole (Solea senegalensis) reveals sex-associated markers and genome rearrangements in flatfish.</title>
        <authorList>
            <person name="Guerrero-Cozar I."/>
            <person name="Gomez-Garrido J."/>
            <person name="Berbel C."/>
            <person name="Martinez-Blanch J.F."/>
            <person name="Alioto T."/>
            <person name="Claros M.G."/>
            <person name="Gagnaire P.A."/>
            <person name="Manchado M."/>
        </authorList>
    </citation>
    <scope>NUCLEOTIDE SEQUENCE [LARGE SCALE GENOMIC DNA]</scope>
    <source>
        <strain evidence="1">Sse05_10M</strain>
    </source>
</reference>
<evidence type="ECO:0000313" key="1">
    <source>
        <dbReference type="EMBL" id="KAG7494152.1"/>
    </source>
</evidence>
<proteinExistence type="predicted"/>
<comment type="caution">
    <text evidence="1">The sequence shown here is derived from an EMBL/GenBank/DDBJ whole genome shotgun (WGS) entry which is preliminary data.</text>
</comment>
<dbReference type="AlphaFoldDB" id="A0AAV6QMF1"/>
<dbReference type="EMBL" id="JAGKHQ010000016">
    <property type="protein sequence ID" value="KAG7494152.1"/>
    <property type="molecule type" value="Genomic_DNA"/>
</dbReference>
<dbReference type="Proteomes" id="UP000693946">
    <property type="component" value="Linkage Group LG4"/>
</dbReference>
<gene>
    <name evidence="1" type="ORF">JOB18_024423</name>
</gene>
<keyword evidence="2" id="KW-1185">Reference proteome</keyword>
<evidence type="ECO:0000313" key="2">
    <source>
        <dbReference type="Proteomes" id="UP000693946"/>
    </source>
</evidence>
<name>A0AAV6QMF1_SOLSE</name>
<accession>A0AAV6QMF1</accession>
<protein>
    <submittedName>
        <fullName evidence="1">Uncharacterized protein</fullName>
    </submittedName>
</protein>
<sequence length="79" mass="8789">MRGGFQRIRGFYADAMVCSSVKSASVPWERDGRAKRSYALRTEASTSSFTVDVANNSAPCTVKSVIFHNKVPFVPIRKF</sequence>